<evidence type="ECO:0000313" key="2">
    <source>
        <dbReference type="Proteomes" id="UP000831701"/>
    </source>
</evidence>
<organism evidence="1 2">
    <name type="scientific">Scortum barcoo</name>
    <name type="common">barcoo grunter</name>
    <dbReference type="NCBI Taxonomy" id="214431"/>
    <lineage>
        <taxon>Eukaryota</taxon>
        <taxon>Metazoa</taxon>
        <taxon>Chordata</taxon>
        <taxon>Craniata</taxon>
        <taxon>Vertebrata</taxon>
        <taxon>Euteleostomi</taxon>
        <taxon>Actinopterygii</taxon>
        <taxon>Neopterygii</taxon>
        <taxon>Teleostei</taxon>
        <taxon>Neoteleostei</taxon>
        <taxon>Acanthomorphata</taxon>
        <taxon>Eupercaria</taxon>
        <taxon>Centrarchiformes</taxon>
        <taxon>Terapontoidei</taxon>
        <taxon>Terapontidae</taxon>
        <taxon>Scortum</taxon>
    </lineage>
</organism>
<gene>
    <name evidence="1" type="ORF">L3Q82_008345</name>
</gene>
<proteinExistence type="predicted"/>
<dbReference type="EMBL" id="CM041539">
    <property type="protein sequence ID" value="KAI3367293.1"/>
    <property type="molecule type" value="Genomic_DNA"/>
</dbReference>
<accession>A0ACB8WHF9</accession>
<reference evidence="1" key="1">
    <citation type="submission" date="2022-04" db="EMBL/GenBank/DDBJ databases">
        <title>Jade perch genome.</title>
        <authorList>
            <person name="Chao B."/>
        </authorList>
    </citation>
    <scope>NUCLEOTIDE SEQUENCE</scope>
    <source>
        <strain evidence="1">CB-2022</strain>
    </source>
</reference>
<evidence type="ECO:0000313" key="1">
    <source>
        <dbReference type="EMBL" id="KAI3367293.1"/>
    </source>
</evidence>
<dbReference type="Proteomes" id="UP000831701">
    <property type="component" value="Chromosome 9"/>
</dbReference>
<keyword evidence="2" id="KW-1185">Reference proteome</keyword>
<comment type="caution">
    <text evidence="1">The sequence shown here is derived from an EMBL/GenBank/DDBJ whole genome shotgun (WGS) entry which is preliminary data.</text>
</comment>
<name>A0ACB8WHF9_9TELE</name>
<protein>
    <submittedName>
        <fullName evidence="1">Uncharacterized protein</fullName>
    </submittedName>
</protein>
<sequence length="175" mass="20414">MLSFSQVSLEMDKTNPGFNSVEKYLETQSCTWVFNPPHAWERMIGIARYILDCMLLEQRKSHLTHEVLITLMAEAALRKRISSEEWKRVQGLADMFWNRWTVQKEERMVELWADQPCLFDINCPTYRDGVERKKNGLRLQKPCKCPIEDSETDTQGTVADEEVPTPVEDSTLDKD</sequence>